<proteinExistence type="predicted"/>
<evidence type="ECO:0000259" key="1">
    <source>
        <dbReference type="PROSITE" id="PS50181"/>
    </source>
</evidence>
<reference evidence="2" key="2">
    <citation type="submission" date="2015-03" db="UniProtKB">
        <authorList>
            <consortium name="EnsemblPlants"/>
        </authorList>
    </citation>
    <scope>IDENTIFICATION</scope>
</reference>
<dbReference type="Pfam" id="PF00646">
    <property type="entry name" value="F-box"/>
    <property type="match status" value="1"/>
</dbReference>
<dbReference type="CDD" id="cd22160">
    <property type="entry name" value="F-box_AtFBL13-like"/>
    <property type="match status" value="1"/>
</dbReference>
<dbReference type="SUPFAM" id="SSF52047">
    <property type="entry name" value="RNI-like"/>
    <property type="match status" value="1"/>
</dbReference>
<evidence type="ECO:0000313" key="2">
    <source>
        <dbReference type="EnsemblPlants" id="Bo8g016600.1"/>
    </source>
</evidence>
<dbReference type="eggNOG" id="ENOG502QU7K">
    <property type="taxonomic scope" value="Eukaryota"/>
</dbReference>
<sequence>MFDAQICGGGYRRKRILAKLDKSGDMDVQRQSRCARNSLLMKQRVTKRGGDLMRGGLTDLLIGSIIGLFRFNLPDEILGKILSLIPTKVAASTSVLSKRWRNLLGLIDSLCFDESEEAASGSHRFFDFVDKTFALLSESPIIKKLSLSHIPTSGSDDDNSRVSRWIWTALERGLSELHLHATPTLSRCLSIERAVHEQHTALKSISLLSNWLDGPNYGRLLDGCPVLEDLLITETHRWALPCCASFVESASLRRLVITVKLSDTEDTSVFLKAPSLVLLDYSGYVTNVYDFVDLDMLVEARLNLMLWDSSVYDEHHDYYDCHNNCYYDAGRPEGISADITRLVAGISNITTLHLSPESLELFHLCCESIPVFNNLLTLSIESDKAHGWQAMPLLLESCPNLHTLVIKGLVHRVTNRCGDACPCGPDEHKNKKRRMVLGISEYGGSFQELKQMRHFLGKLECLETVKVCVDAEENNNNCEVLRANLLSLPRLSSNDTAIPAVVETLKTNEPFARNLSLPMSKQFHLK</sequence>
<dbReference type="PROSITE" id="PS50181">
    <property type="entry name" value="FBOX"/>
    <property type="match status" value="1"/>
</dbReference>
<dbReference type="InterPro" id="IPR053781">
    <property type="entry name" value="F-box_AtFBL13-like"/>
</dbReference>
<protein>
    <recommendedName>
        <fullName evidence="1">F-box domain-containing protein</fullName>
    </recommendedName>
</protein>
<dbReference type="InterPro" id="IPR036047">
    <property type="entry name" value="F-box-like_dom_sf"/>
</dbReference>
<keyword evidence="3" id="KW-1185">Reference proteome</keyword>
<name>A0A0D3DJW3_BRAOL</name>
<dbReference type="Gramene" id="Bo8g016600.1">
    <property type="protein sequence ID" value="Bo8g016600.1"/>
    <property type="gene ID" value="Bo8g016600"/>
</dbReference>
<dbReference type="AlphaFoldDB" id="A0A0D3DJW3"/>
<dbReference type="InterPro" id="IPR055294">
    <property type="entry name" value="FBL60-like"/>
</dbReference>
<accession>A0A0D3DJW3</accession>
<dbReference type="InterPro" id="IPR001810">
    <property type="entry name" value="F-box_dom"/>
</dbReference>
<dbReference type="EnsemblPlants" id="Bo8g016600.1">
    <property type="protein sequence ID" value="Bo8g016600.1"/>
    <property type="gene ID" value="Bo8g016600"/>
</dbReference>
<dbReference type="OMA" id="ITETHRW"/>
<feature type="domain" description="F-box" evidence="1">
    <location>
        <begin position="67"/>
        <end position="104"/>
    </location>
</feature>
<dbReference type="HOGENOM" id="CLU_010721_7_1_1"/>
<dbReference type="Proteomes" id="UP000032141">
    <property type="component" value="Chromosome C8"/>
</dbReference>
<evidence type="ECO:0000313" key="3">
    <source>
        <dbReference type="Proteomes" id="UP000032141"/>
    </source>
</evidence>
<dbReference type="PANTHER" id="PTHR31293">
    <property type="entry name" value="RNI-LIKE SUPERFAMILY PROTEIN"/>
    <property type="match status" value="1"/>
</dbReference>
<dbReference type="SMART" id="SM00579">
    <property type="entry name" value="FBD"/>
    <property type="match status" value="1"/>
</dbReference>
<dbReference type="SUPFAM" id="SSF81383">
    <property type="entry name" value="F-box domain"/>
    <property type="match status" value="1"/>
</dbReference>
<reference evidence="2 3" key="1">
    <citation type="journal article" date="2014" name="Genome Biol.">
        <title>Transcriptome and methylome profiling reveals relics of genome dominance in the mesopolyploid Brassica oleracea.</title>
        <authorList>
            <person name="Parkin I.A."/>
            <person name="Koh C."/>
            <person name="Tang H."/>
            <person name="Robinson S.J."/>
            <person name="Kagale S."/>
            <person name="Clarke W.E."/>
            <person name="Town C.D."/>
            <person name="Nixon J."/>
            <person name="Krishnakumar V."/>
            <person name="Bidwell S.L."/>
            <person name="Denoeud F."/>
            <person name="Belcram H."/>
            <person name="Links M.G."/>
            <person name="Just J."/>
            <person name="Clarke C."/>
            <person name="Bender T."/>
            <person name="Huebert T."/>
            <person name="Mason A.S."/>
            <person name="Pires J.C."/>
            <person name="Barker G."/>
            <person name="Moore J."/>
            <person name="Walley P.G."/>
            <person name="Manoli S."/>
            <person name="Batley J."/>
            <person name="Edwards D."/>
            <person name="Nelson M.N."/>
            <person name="Wang X."/>
            <person name="Paterson A.H."/>
            <person name="King G."/>
            <person name="Bancroft I."/>
            <person name="Chalhoub B."/>
            <person name="Sharpe A.G."/>
        </authorList>
    </citation>
    <scope>NUCLEOTIDE SEQUENCE</scope>
    <source>
        <strain evidence="2 3">cv. TO1000</strain>
    </source>
</reference>
<dbReference type="InterPro" id="IPR006566">
    <property type="entry name" value="FBD"/>
</dbReference>
<organism evidence="2 3">
    <name type="scientific">Brassica oleracea var. oleracea</name>
    <dbReference type="NCBI Taxonomy" id="109376"/>
    <lineage>
        <taxon>Eukaryota</taxon>
        <taxon>Viridiplantae</taxon>
        <taxon>Streptophyta</taxon>
        <taxon>Embryophyta</taxon>
        <taxon>Tracheophyta</taxon>
        <taxon>Spermatophyta</taxon>
        <taxon>Magnoliopsida</taxon>
        <taxon>eudicotyledons</taxon>
        <taxon>Gunneridae</taxon>
        <taxon>Pentapetalae</taxon>
        <taxon>rosids</taxon>
        <taxon>malvids</taxon>
        <taxon>Brassicales</taxon>
        <taxon>Brassicaceae</taxon>
        <taxon>Brassiceae</taxon>
        <taxon>Brassica</taxon>
    </lineage>
</organism>
<dbReference type="PANTHER" id="PTHR31293:SF12">
    <property type="entry name" value="RNI-LIKE SUPERFAMILY PROTEIN"/>
    <property type="match status" value="1"/>
</dbReference>